<keyword evidence="4" id="KW-0694">RNA-binding</keyword>
<dbReference type="Gene3D" id="3.30.70.330">
    <property type="match status" value="1"/>
</dbReference>
<dbReference type="GO" id="GO:0003735">
    <property type="term" value="F:structural constituent of ribosome"/>
    <property type="evidence" value="ECO:0007669"/>
    <property type="project" value="InterPro"/>
</dbReference>
<keyword evidence="3 4" id="KW-0687">Ribonucleoprotein</keyword>
<dbReference type="GO" id="GO:0019843">
    <property type="term" value="F:rRNA binding"/>
    <property type="evidence" value="ECO:0007669"/>
    <property type="project" value="UniProtKB-UniRule"/>
</dbReference>
<dbReference type="NCBIfam" id="NF004363">
    <property type="entry name" value="PRK05738.2-4"/>
    <property type="match status" value="1"/>
</dbReference>
<protein>
    <recommendedName>
        <fullName evidence="4">Large ribosomal subunit protein uL23</fullName>
    </recommendedName>
</protein>
<dbReference type="InterPro" id="IPR012678">
    <property type="entry name" value="Ribosomal_uL23/eL15/eS24_sf"/>
</dbReference>
<comment type="caution">
    <text evidence="5">The sequence shown here is derived from an EMBL/GenBank/DDBJ whole genome shotgun (WGS) entry which is preliminary data.</text>
</comment>
<evidence type="ECO:0000256" key="1">
    <source>
        <dbReference type="ARBA" id="ARBA00006700"/>
    </source>
</evidence>
<accession>A0A1F5NVI1</accession>
<dbReference type="SUPFAM" id="SSF54189">
    <property type="entry name" value="Ribosomal proteins S24e, L23 and L15e"/>
    <property type="match status" value="1"/>
</dbReference>
<comment type="similarity">
    <text evidence="1 4">Belongs to the universal ribosomal protein uL23 family.</text>
</comment>
<proteinExistence type="inferred from homology"/>
<sequence>MLASSNKYVFRVNPRSNKNEVKKAIEKVYDVKVLKVNIINTFGKNRRYGQTMGRTKDWKKAVITVAKGQRIEGVTATEQA</sequence>
<dbReference type="InterPro" id="IPR013025">
    <property type="entry name" value="Ribosomal_uL23-like"/>
</dbReference>
<dbReference type="GO" id="GO:0006412">
    <property type="term" value="P:translation"/>
    <property type="evidence" value="ECO:0007669"/>
    <property type="project" value="UniProtKB-UniRule"/>
</dbReference>
<comment type="subunit">
    <text evidence="4">Part of the 50S ribosomal subunit. Contacts protein L29, and trigger factor when it is bound to the ribosome.</text>
</comment>
<evidence type="ECO:0000256" key="4">
    <source>
        <dbReference type="HAMAP-Rule" id="MF_01369"/>
    </source>
</evidence>
<dbReference type="PANTHER" id="PTHR11620">
    <property type="entry name" value="60S RIBOSOMAL PROTEIN L23A"/>
    <property type="match status" value="1"/>
</dbReference>
<dbReference type="Pfam" id="PF00276">
    <property type="entry name" value="Ribosomal_L23"/>
    <property type="match status" value="1"/>
</dbReference>
<dbReference type="InterPro" id="IPR012677">
    <property type="entry name" value="Nucleotide-bd_a/b_plait_sf"/>
</dbReference>
<evidence type="ECO:0000256" key="3">
    <source>
        <dbReference type="ARBA" id="ARBA00023274"/>
    </source>
</evidence>
<dbReference type="Proteomes" id="UP000177912">
    <property type="component" value="Unassembled WGS sequence"/>
</dbReference>
<dbReference type="GO" id="GO:0005840">
    <property type="term" value="C:ribosome"/>
    <property type="evidence" value="ECO:0007669"/>
    <property type="project" value="UniProtKB-KW"/>
</dbReference>
<dbReference type="EMBL" id="MFEI01000005">
    <property type="protein sequence ID" value="OGE81671.1"/>
    <property type="molecule type" value="Genomic_DNA"/>
</dbReference>
<keyword evidence="4" id="KW-0699">rRNA-binding</keyword>
<name>A0A1F5NVI1_9BACT</name>
<dbReference type="HAMAP" id="MF_01369_B">
    <property type="entry name" value="Ribosomal_uL23_B"/>
    <property type="match status" value="1"/>
</dbReference>
<evidence type="ECO:0000313" key="5">
    <source>
        <dbReference type="EMBL" id="OGE81671.1"/>
    </source>
</evidence>
<reference evidence="5 6" key="1">
    <citation type="journal article" date="2016" name="Nat. Commun.">
        <title>Thousands of microbial genomes shed light on interconnected biogeochemical processes in an aquifer system.</title>
        <authorList>
            <person name="Anantharaman K."/>
            <person name="Brown C.T."/>
            <person name="Hug L.A."/>
            <person name="Sharon I."/>
            <person name="Castelle C.J."/>
            <person name="Probst A.J."/>
            <person name="Thomas B.C."/>
            <person name="Singh A."/>
            <person name="Wilkins M.J."/>
            <person name="Karaoz U."/>
            <person name="Brodie E.L."/>
            <person name="Williams K.H."/>
            <person name="Hubbard S.S."/>
            <person name="Banfield J.F."/>
        </authorList>
    </citation>
    <scope>NUCLEOTIDE SEQUENCE [LARGE SCALE GENOMIC DNA]</scope>
</reference>
<organism evidence="5 6">
    <name type="scientific">Candidatus Doudnabacteria bacterium RIFCSPHIGHO2_01_FULL_43_23</name>
    <dbReference type="NCBI Taxonomy" id="1817822"/>
    <lineage>
        <taxon>Bacteria</taxon>
        <taxon>Candidatus Doudnaibacteriota</taxon>
    </lineage>
</organism>
<keyword evidence="2 4" id="KW-0689">Ribosomal protein</keyword>
<evidence type="ECO:0000313" key="6">
    <source>
        <dbReference type="Proteomes" id="UP000177912"/>
    </source>
</evidence>
<gene>
    <name evidence="4" type="primary">rplW</name>
    <name evidence="5" type="ORF">A2826_01440</name>
</gene>
<comment type="function">
    <text evidence="4">One of the early assembly proteins it binds 23S rRNA. One of the proteins that surrounds the polypeptide exit tunnel on the outside of the ribosome. Forms the main docking site for trigger factor binding to the ribosome.</text>
</comment>
<evidence type="ECO:0000256" key="2">
    <source>
        <dbReference type="ARBA" id="ARBA00022980"/>
    </source>
</evidence>
<dbReference type="STRING" id="1817822.A2826_01440"/>
<dbReference type="AlphaFoldDB" id="A0A1F5NVI1"/>
<dbReference type="GO" id="GO:1990904">
    <property type="term" value="C:ribonucleoprotein complex"/>
    <property type="evidence" value="ECO:0007669"/>
    <property type="project" value="UniProtKB-KW"/>
</dbReference>